<keyword evidence="5" id="KW-0238">DNA-binding</keyword>
<dbReference type="InterPro" id="IPR001471">
    <property type="entry name" value="AP2/ERF_dom"/>
</dbReference>
<evidence type="ECO:0000313" key="11">
    <source>
        <dbReference type="Proteomes" id="UP000653305"/>
    </source>
</evidence>
<feature type="domain" description="AP2/ERF" evidence="9">
    <location>
        <begin position="20"/>
        <end position="77"/>
    </location>
</feature>
<evidence type="ECO:0000256" key="6">
    <source>
        <dbReference type="ARBA" id="ARBA00023163"/>
    </source>
</evidence>
<evidence type="ECO:0000256" key="4">
    <source>
        <dbReference type="ARBA" id="ARBA00023015"/>
    </source>
</evidence>
<dbReference type="Gene3D" id="3.30.730.10">
    <property type="entry name" value="AP2/ERF domain"/>
    <property type="match status" value="1"/>
</dbReference>
<keyword evidence="3" id="KW-0611">Plant defense</keyword>
<accession>A0A830CSU5</accession>
<dbReference type="Proteomes" id="UP000653305">
    <property type="component" value="Unassembled WGS sequence"/>
</dbReference>
<dbReference type="GO" id="GO:0006952">
    <property type="term" value="P:defense response"/>
    <property type="evidence" value="ECO:0007669"/>
    <property type="project" value="UniProtKB-KW"/>
</dbReference>
<feature type="region of interest" description="Disordered" evidence="8">
    <location>
        <begin position="109"/>
        <end position="142"/>
    </location>
</feature>
<evidence type="ECO:0000256" key="7">
    <source>
        <dbReference type="ARBA" id="ARBA00023242"/>
    </source>
</evidence>
<evidence type="ECO:0000259" key="9">
    <source>
        <dbReference type="PROSITE" id="PS51032"/>
    </source>
</evidence>
<comment type="subcellular location">
    <subcellularLocation>
        <location evidence="1">Nucleus</location>
    </subcellularLocation>
</comment>
<keyword evidence="2" id="KW-0936">Ethylene signaling pathway</keyword>
<name>A0A830CSU5_9LAMI</name>
<reference evidence="10" key="1">
    <citation type="submission" date="2020-07" db="EMBL/GenBank/DDBJ databases">
        <title>Ethylene signaling mediates host invasion by parasitic plants.</title>
        <authorList>
            <person name="Yoshida S."/>
        </authorList>
    </citation>
    <scope>NUCLEOTIDE SEQUENCE</scope>
    <source>
        <strain evidence="10">Okayama</strain>
    </source>
</reference>
<dbReference type="PROSITE" id="PS51032">
    <property type="entry name" value="AP2_ERF"/>
    <property type="match status" value="1"/>
</dbReference>
<evidence type="ECO:0000256" key="2">
    <source>
        <dbReference type="ARBA" id="ARBA00022745"/>
    </source>
</evidence>
<evidence type="ECO:0000256" key="3">
    <source>
        <dbReference type="ARBA" id="ARBA00022821"/>
    </source>
</evidence>
<dbReference type="GO" id="GO:0009873">
    <property type="term" value="P:ethylene-activated signaling pathway"/>
    <property type="evidence" value="ECO:0007669"/>
    <property type="project" value="UniProtKB-KW"/>
</dbReference>
<dbReference type="Pfam" id="PF00847">
    <property type="entry name" value="AP2"/>
    <property type="match status" value="1"/>
</dbReference>
<evidence type="ECO:0000256" key="8">
    <source>
        <dbReference type="SAM" id="MobiDB-lite"/>
    </source>
</evidence>
<evidence type="ECO:0000256" key="5">
    <source>
        <dbReference type="ARBA" id="ARBA00023125"/>
    </source>
</evidence>
<dbReference type="SUPFAM" id="SSF54171">
    <property type="entry name" value="DNA-binding domain"/>
    <property type="match status" value="1"/>
</dbReference>
<dbReference type="PANTHER" id="PTHR31677:SF228">
    <property type="entry name" value="ETHYLENE-RESPONSIVE TRANSCRIPTION FACTOR 10-RELATED"/>
    <property type="match status" value="1"/>
</dbReference>
<dbReference type="PRINTS" id="PR00367">
    <property type="entry name" value="ETHRSPELEMNT"/>
</dbReference>
<dbReference type="EMBL" id="BMAC01000670">
    <property type="protein sequence ID" value="GFQ01273.1"/>
    <property type="molecule type" value="Genomic_DNA"/>
</dbReference>
<dbReference type="InterPro" id="IPR036955">
    <property type="entry name" value="AP2/ERF_dom_sf"/>
</dbReference>
<dbReference type="SMART" id="SM00380">
    <property type="entry name" value="AP2"/>
    <property type="match status" value="1"/>
</dbReference>
<protein>
    <submittedName>
        <fullName evidence="10">Ethylene-responsive transcription factor 11</fullName>
    </submittedName>
</protein>
<proteinExistence type="predicted"/>
<dbReference type="GO" id="GO:0003700">
    <property type="term" value="F:DNA-binding transcription factor activity"/>
    <property type="evidence" value="ECO:0007669"/>
    <property type="project" value="InterPro"/>
</dbReference>
<dbReference type="PANTHER" id="PTHR31677">
    <property type="entry name" value="AP2 DOMAIN CLASS TRANSCRIPTION FACTOR"/>
    <property type="match status" value="1"/>
</dbReference>
<evidence type="ECO:0000256" key="1">
    <source>
        <dbReference type="ARBA" id="ARBA00004123"/>
    </source>
</evidence>
<dbReference type="InterPro" id="IPR016177">
    <property type="entry name" value="DNA-bd_dom_sf"/>
</dbReference>
<keyword evidence="4" id="KW-0805">Transcription regulation</keyword>
<keyword evidence="6" id="KW-0804">Transcription</keyword>
<sequence>MAPTTRSAKVGGGGSGIKISYRGVRKRSWGKYVAEITNPFTKTRVWLGTFNSAEDAAHAYDEAAIRFHESGAKTNFVTPPPPPNNMLQLSPKSRQEIVDIINSMRELNTSNLSESTSSSSDVTEVESKRKGIDIDLNLPPPL</sequence>
<keyword evidence="7" id="KW-0539">Nucleus</keyword>
<dbReference type="AlphaFoldDB" id="A0A830CSU5"/>
<feature type="compositionally biased region" description="Low complexity" evidence="8">
    <location>
        <begin position="109"/>
        <end position="122"/>
    </location>
</feature>
<dbReference type="GO" id="GO:0003677">
    <property type="term" value="F:DNA binding"/>
    <property type="evidence" value="ECO:0007669"/>
    <property type="project" value="UniProtKB-KW"/>
</dbReference>
<dbReference type="CDD" id="cd00018">
    <property type="entry name" value="AP2"/>
    <property type="match status" value="1"/>
</dbReference>
<gene>
    <name evidence="10" type="ORF">PHJA_002271200</name>
</gene>
<organism evidence="10 11">
    <name type="scientific">Phtheirospermum japonicum</name>
    <dbReference type="NCBI Taxonomy" id="374723"/>
    <lineage>
        <taxon>Eukaryota</taxon>
        <taxon>Viridiplantae</taxon>
        <taxon>Streptophyta</taxon>
        <taxon>Embryophyta</taxon>
        <taxon>Tracheophyta</taxon>
        <taxon>Spermatophyta</taxon>
        <taxon>Magnoliopsida</taxon>
        <taxon>eudicotyledons</taxon>
        <taxon>Gunneridae</taxon>
        <taxon>Pentapetalae</taxon>
        <taxon>asterids</taxon>
        <taxon>lamiids</taxon>
        <taxon>Lamiales</taxon>
        <taxon>Orobanchaceae</taxon>
        <taxon>Orobanchaceae incertae sedis</taxon>
        <taxon>Phtheirospermum</taxon>
    </lineage>
</organism>
<keyword evidence="11" id="KW-1185">Reference proteome</keyword>
<dbReference type="GO" id="GO:0005634">
    <property type="term" value="C:nucleus"/>
    <property type="evidence" value="ECO:0007669"/>
    <property type="project" value="UniProtKB-SubCell"/>
</dbReference>
<evidence type="ECO:0000313" key="10">
    <source>
        <dbReference type="EMBL" id="GFQ01273.1"/>
    </source>
</evidence>
<dbReference type="FunFam" id="3.30.730.10:FF:000001">
    <property type="entry name" value="Ethylene-responsive transcription factor 2"/>
    <property type="match status" value="1"/>
</dbReference>
<dbReference type="OrthoDB" id="1932364at2759"/>
<comment type="caution">
    <text evidence="10">The sequence shown here is derived from an EMBL/GenBank/DDBJ whole genome shotgun (WGS) entry which is preliminary data.</text>
</comment>